<feature type="transmembrane region" description="Helical" evidence="1">
    <location>
        <begin position="139"/>
        <end position="159"/>
    </location>
</feature>
<sequence>MTTISHRSAVDRSGSLRLGGAIMALAGLAFIGYAVIFLLRNFTGPFLELGIGPAEVGVDRDELRALDVGLYEYVSHLHIAVAGFIAAAGLATAALSWFGVRRGEVWAYVTAVATPVLGLAVALPAHYPYDLDTIGHLGLIYLATAVFVVGALIALPAVLESRAHGVTTEDALR</sequence>
<evidence type="ECO:0000313" key="2">
    <source>
        <dbReference type="EMBL" id="MFD2093161.1"/>
    </source>
</evidence>
<protein>
    <submittedName>
        <fullName evidence="2">Uncharacterized protein</fullName>
    </submittedName>
</protein>
<organism evidence="2 3">
    <name type="scientific">Blastococcus deserti</name>
    <dbReference type="NCBI Taxonomy" id="2259033"/>
    <lineage>
        <taxon>Bacteria</taxon>
        <taxon>Bacillati</taxon>
        <taxon>Actinomycetota</taxon>
        <taxon>Actinomycetes</taxon>
        <taxon>Geodermatophilales</taxon>
        <taxon>Geodermatophilaceae</taxon>
        <taxon>Blastococcus</taxon>
    </lineage>
</organism>
<keyword evidence="1" id="KW-0472">Membrane</keyword>
<evidence type="ECO:0000256" key="1">
    <source>
        <dbReference type="SAM" id="Phobius"/>
    </source>
</evidence>
<dbReference type="EMBL" id="JBHUHP010000016">
    <property type="protein sequence ID" value="MFD2093161.1"/>
    <property type="molecule type" value="Genomic_DNA"/>
</dbReference>
<evidence type="ECO:0000313" key="3">
    <source>
        <dbReference type="Proteomes" id="UP001597402"/>
    </source>
</evidence>
<feature type="transmembrane region" description="Helical" evidence="1">
    <location>
        <begin position="21"/>
        <end position="39"/>
    </location>
</feature>
<dbReference type="RefSeq" id="WP_376878425.1">
    <property type="nucleotide sequence ID" value="NZ_JBHUHP010000016.1"/>
</dbReference>
<name>A0ABW4XEE4_9ACTN</name>
<reference evidence="3" key="1">
    <citation type="journal article" date="2019" name="Int. J. Syst. Evol. Microbiol.">
        <title>The Global Catalogue of Microorganisms (GCM) 10K type strain sequencing project: providing services to taxonomists for standard genome sequencing and annotation.</title>
        <authorList>
            <consortium name="The Broad Institute Genomics Platform"/>
            <consortium name="The Broad Institute Genome Sequencing Center for Infectious Disease"/>
            <person name="Wu L."/>
            <person name="Ma J."/>
        </authorList>
    </citation>
    <scope>NUCLEOTIDE SEQUENCE [LARGE SCALE GENOMIC DNA]</scope>
    <source>
        <strain evidence="3">JCM 3338</strain>
    </source>
</reference>
<keyword evidence="1" id="KW-0812">Transmembrane</keyword>
<gene>
    <name evidence="2" type="ORF">ACFSHS_16465</name>
</gene>
<keyword evidence="3" id="KW-1185">Reference proteome</keyword>
<feature type="transmembrane region" description="Helical" evidence="1">
    <location>
        <begin position="105"/>
        <end position="127"/>
    </location>
</feature>
<keyword evidence="1" id="KW-1133">Transmembrane helix</keyword>
<proteinExistence type="predicted"/>
<comment type="caution">
    <text evidence="2">The sequence shown here is derived from an EMBL/GenBank/DDBJ whole genome shotgun (WGS) entry which is preliminary data.</text>
</comment>
<dbReference type="Proteomes" id="UP001597402">
    <property type="component" value="Unassembled WGS sequence"/>
</dbReference>
<feature type="transmembrane region" description="Helical" evidence="1">
    <location>
        <begin position="77"/>
        <end position="98"/>
    </location>
</feature>
<accession>A0ABW4XEE4</accession>